<dbReference type="AlphaFoldDB" id="A0A6A5TYX8"/>
<dbReference type="InterPro" id="IPR001229">
    <property type="entry name" value="Jacalin-like_lectin_dom"/>
</dbReference>
<dbReference type="InterPro" id="IPR000300">
    <property type="entry name" value="IPPc"/>
</dbReference>
<reference evidence="3" key="1">
    <citation type="journal article" date="2020" name="Stud. Mycol.">
        <title>101 Dothideomycetes genomes: a test case for predicting lifestyles and emergence of pathogens.</title>
        <authorList>
            <person name="Haridas S."/>
            <person name="Albert R."/>
            <person name="Binder M."/>
            <person name="Bloem J."/>
            <person name="Labutti K."/>
            <person name="Salamov A."/>
            <person name="Andreopoulos B."/>
            <person name="Baker S."/>
            <person name="Barry K."/>
            <person name="Bills G."/>
            <person name="Bluhm B."/>
            <person name="Cannon C."/>
            <person name="Castanera R."/>
            <person name="Culley D."/>
            <person name="Daum C."/>
            <person name="Ezra D."/>
            <person name="Gonzalez J."/>
            <person name="Henrissat B."/>
            <person name="Kuo A."/>
            <person name="Liang C."/>
            <person name="Lipzen A."/>
            <person name="Lutzoni F."/>
            <person name="Magnuson J."/>
            <person name="Mondo S."/>
            <person name="Nolan M."/>
            <person name="Ohm R."/>
            <person name="Pangilinan J."/>
            <person name="Park H.-J."/>
            <person name="Ramirez L."/>
            <person name="Alfaro M."/>
            <person name="Sun H."/>
            <person name="Tritt A."/>
            <person name="Yoshinaga Y."/>
            <person name="Zwiers L.-H."/>
            <person name="Turgeon B."/>
            <person name="Goodwin S."/>
            <person name="Spatafora J."/>
            <person name="Crous P."/>
            <person name="Grigoriev I."/>
        </authorList>
    </citation>
    <scope>NUCLEOTIDE SEQUENCE</scope>
    <source>
        <strain evidence="3">CBS 675.92</strain>
    </source>
</reference>
<feature type="chain" id="PRO_5025381964" description="Jacalin-type lectin domain-containing protein" evidence="1">
    <location>
        <begin position="19"/>
        <end position="437"/>
    </location>
</feature>
<dbReference type="Gene3D" id="3.60.10.10">
    <property type="entry name" value="Endonuclease/exonuclease/phosphatase"/>
    <property type="match status" value="1"/>
</dbReference>
<organism evidence="3 4">
    <name type="scientific">Byssothecium circinans</name>
    <dbReference type="NCBI Taxonomy" id="147558"/>
    <lineage>
        <taxon>Eukaryota</taxon>
        <taxon>Fungi</taxon>
        <taxon>Dikarya</taxon>
        <taxon>Ascomycota</taxon>
        <taxon>Pezizomycotina</taxon>
        <taxon>Dothideomycetes</taxon>
        <taxon>Pleosporomycetidae</taxon>
        <taxon>Pleosporales</taxon>
        <taxon>Massarineae</taxon>
        <taxon>Massarinaceae</taxon>
        <taxon>Byssothecium</taxon>
    </lineage>
</organism>
<dbReference type="GO" id="GO:0004767">
    <property type="term" value="F:sphingomyelin phosphodiesterase activity"/>
    <property type="evidence" value="ECO:0007669"/>
    <property type="project" value="InterPro"/>
</dbReference>
<dbReference type="GO" id="GO:0016791">
    <property type="term" value="F:phosphatase activity"/>
    <property type="evidence" value="ECO:0007669"/>
    <property type="project" value="InterPro"/>
</dbReference>
<dbReference type="InterPro" id="IPR036691">
    <property type="entry name" value="Endo/exonu/phosph_ase_sf"/>
</dbReference>
<dbReference type="GO" id="GO:0046856">
    <property type="term" value="P:phosphatidylinositol dephosphorylation"/>
    <property type="evidence" value="ECO:0007669"/>
    <property type="project" value="InterPro"/>
</dbReference>
<evidence type="ECO:0000256" key="1">
    <source>
        <dbReference type="SAM" id="SignalP"/>
    </source>
</evidence>
<sequence length="437" mass="46537">MVAFITLTICAFLPAALSAPATSGTFNILSFNVAGLPAILNNNEVPGDKTANTARIGSLFSQYNYSLIHVQEDFNYHATLYENDDHPFRTATSGGVPFGSGLNSLSLFDWVDFERIKWATCSNASGADCLTPKGFTFMRVRVSEGVYVDAYNVHADAGTEADDLTARAANLRQVSAHIQTYSTGNAVLVFGDTNSRYSRTADIPSIFITSNGMTDAWVELAKGGVIPTVESICSNPSSTTACEIVDKAWYRASPALTLKASAFEYAGNKFLQANGSILSDHNPVLVNFGWSLSNALRISDFVGGPHGTYYNDLPTLATISSPKTSSITLRGGNRLDGVSLTLASGQTFTHGGTGGTASTLTLASGELLVSATVCWGKYNNQTRIFYMEVKSSTGRTASAGKTTTDCATRSAEDGWGIVGFTGRSEDEVDRVAFIYGK</sequence>
<feature type="domain" description="Jacalin-type lectin" evidence="2">
    <location>
        <begin position="307"/>
        <end position="437"/>
    </location>
</feature>
<dbReference type="PANTHER" id="PTHR16320:SF1">
    <property type="entry name" value="SPHINGOMYELINASE DDB_G0288017"/>
    <property type="match status" value="1"/>
</dbReference>
<dbReference type="SUPFAM" id="SSF51101">
    <property type="entry name" value="Mannose-binding lectins"/>
    <property type="match status" value="1"/>
</dbReference>
<dbReference type="EMBL" id="ML976988">
    <property type="protein sequence ID" value="KAF1957841.1"/>
    <property type="molecule type" value="Genomic_DNA"/>
</dbReference>
<dbReference type="PANTHER" id="PTHR16320">
    <property type="entry name" value="SPHINGOMYELINASE FAMILY MEMBER"/>
    <property type="match status" value="1"/>
</dbReference>
<dbReference type="InterPro" id="IPR038772">
    <property type="entry name" value="Sph/SMPD2-like"/>
</dbReference>
<protein>
    <recommendedName>
        <fullName evidence="2">Jacalin-type lectin domain-containing protein</fullName>
    </recommendedName>
</protein>
<dbReference type="InterPro" id="IPR036404">
    <property type="entry name" value="Jacalin-like_lectin_dom_sf"/>
</dbReference>
<proteinExistence type="predicted"/>
<accession>A0A6A5TYX8</accession>
<dbReference type="OrthoDB" id="40902at2759"/>
<feature type="signal peptide" evidence="1">
    <location>
        <begin position="1"/>
        <end position="18"/>
    </location>
</feature>
<keyword evidence="1" id="KW-0732">Signal</keyword>
<evidence type="ECO:0000313" key="3">
    <source>
        <dbReference type="EMBL" id="KAF1957841.1"/>
    </source>
</evidence>
<dbReference type="SUPFAM" id="SSF56219">
    <property type="entry name" value="DNase I-like"/>
    <property type="match status" value="1"/>
</dbReference>
<gene>
    <name evidence="3" type="ORF">CC80DRAFT_592324</name>
</gene>
<dbReference type="Gene3D" id="2.100.10.30">
    <property type="entry name" value="Jacalin-like lectin domain"/>
    <property type="match status" value="1"/>
</dbReference>
<dbReference type="SMART" id="SM00915">
    <property type="entry name" value="Jacalin"/>
    <property type="match status" value="1"/>
</dbReference>
<evidence type="ECO:0000313" key="4">
    <source>
        <dbReference type="Proteomes" id="UP000800035"/>
    </source>
</evidence>
<keyword evidence="4" id="KW-1185">Reference proteome</keyword>
<evidence type="ECO:0000259" key="2">
    <source>
        <dbReference type="SMART" id="SM00915"/>
    </source>
</evidence>
<dbReference type="GO" id="GO:0005737">
    <property type="term" value="C:cytoplasm"/>
    <property type="evidence" value="ECO:0007669"/>
    <property type="project" value="TreeGrafter"/>
</dbReference>
<name>A0A6A5TYX8_9PLEO</name>
<dbReference type="Proteomes" id="UP000800035">
    <property type="component" value="Unassembled WGS sequence"/>
</dbReference>
<dbReference type="Pfam" id="PF01419">
    <property type="entry name" value="Jacalin"/>
    <property type="match status" value="1"/>
</dbReference>
<dbReference type="Pfam" id="PF22669">
    <property type="entry name" value="Exo_endo_phos2"/>
    <property type="match status" value="1"/>
</dbReference>